<keyword evidence="2" id="KW-1185">Reference proteome</keyword>
<protein>
    <submittedName>
        <fullName evidence="1">Oxygen-dependent coproporphyrinogen-III oxidase</fullName>
    </submittedName>
</protein>
<dbReference type="Proteomes" id="UP001152531">
    <property type="component" value="Unassembled WGS sequence"/>
</dbReference>
<evidence type="ECO:0000313" key="1">
    <source>
        <dbReference type="EMBL" id="CAH6723461.1"/>
    </source>
</evidence>
<dbReference type="EMBL" id="CALSDN010000015">
    <property type="protein sequence ID" value="CAH6723461.1"/>
    <property type="molecule type" value="Genomic_DNA"/>
</dbReference>
<accession>A0ACA9YEE9</accession>
<sequence>MSYDLKDVSISVLDRMESLIRFKQKEIAGALEAIDGGKFRVDEWQREDGHGGGVTMVLQDGKVIEKAGIGISMIEGILQPLAVTRMKVNHKNLKAAGDGTVKFRVRGLSMIVHAKNPHAPTVHLNYRYFETIDPDTGLPDTWWFGGGADLTPCYLYEEDAKLFHLQHKNALDSLDKELYPKYKKWCDEYFYIKHRQESRGIGGIFFDDFDSKHPTELLLLVESCFNAFLGSYIPILTKRINSPFTEEEKNWQQIRRGRYVEFNLVIDRGTQFGLQTPGARIESILMSLPLNATWIYDHHPEPGSREEKLLEVLKNPQPWLE</sequence>
<proteinExistence type="predicted"/>
<reference evidence="1" key="1">
    <citation type="submission" date="2022-06" db="EMBL/GenBank/DDBJ databases">
        <authorList>
            <person name="Legras J.-L."/>
            <person name="Devillers H."/>
            <person name="Grondin C."/>
        </authorList>
    </citation>
    <scope>NUCLEOTIDE SEQUENCE</scope>
    <source>
        <strain evidence="1">CLIB 1444</strain>
    </source>
</reference>
<gene>
    <name evidence="1" type="ORF">CLIB1444_15S01794</name>
</gene>
<comment type="caution">
    <text evidence="1">The sequence shown here is derived from an EMBL/GenBank/DDBJ whole genome shotgun (WGS) entry which is preliminary data.</text>
</comment>
<organism evidence="1 2">
    <name type="scientific">[Candida] jaroonii</name>
    <dbReference type="NCBI Taxonomy" id="467808"/>
    <lineage>
        <taxon>Eukaryota</taxon>
        <taxon>Fungi</taxon>
        <taxon>Dikarya</taxon>
        <taxon>Ascomycota</taxon>
        <taxon>Saccharomycotina</taxon>
        <taxon>Pichiomycetes</taxon>
        <taxon>Debaryomycetaceae</taxon>
        <taxon>Yamadazyma</taxon>
    </lineage>
</organism>
<name>A0ACA9YEE9_9ASCO</name>
<evidence type="ECO:0000313" key="2">
    <source>
        <dbReference type="Proteomes" id="UP001152531"/>
    </source>
</evidence>